<dbReference type="EMBL" id="DSDO01000309">
    <property type="protein sequence ID" value="HDR46932.1"/>
    <property type="molecule type" value="Genomic_DNA"/>
</dbReference>
<reference evidence="1" key="1">
    <citation type="journal article" date="2020" name="mSystems">
        <title>Genome- and Community-Level Interaction Insights into Carbon Utilization and Element Cycling Functions of Hydrothermarchaeota in Hydrothermal Sediment.</title>
        <authorList>
            <person name="Zhou Z."/>
            <person name="Liu Y."/>
            <person name="Xu W."/>
            <person name="Pan J."/>
            <person name="Luo Z.H."/>
            <person name="Li M."/>
        </authorList>
    </citation>
    <scope>NUCLEOTIDE SEQUENCE [LARGE SCALE GENOMIC DNA]</scope>
    <source>
        <strain evidence="1">SpSt-1220</strain>
    </source>
</reference>
<dbReference type="SUPFAM" id="SSF55826">
    <property type="entry name" value="YbaK/ProRS associated domain"/>
    <property type="match status" value="1"/>
</dbReference>
<dbReference type="InterPro" id="IPR036754">
    <property type="entry name" value="YbaK/aa-tRNA-synt-asso_dom_sf"/>
</dbReference>
<accession>A0A831LHE8</accession>
<evidence type="ECO:0000313" key="1">
    <source>
        <dbReference type="EMBL" id="HDR46932.1"/>
    </source>
</evidence>
<protein>
    <submittedName>
        <fullName evidence="1">Cys-tRNA(Pro) deacylase</fullName>
    </submittedName>
</protein>
<sequence>RAMPVYMEETIATLPRIFINGGKRGFLVEIDPADLIRVLRPAPVQVAQELI</sequence>
<dbReference type="Gene3D" id="3.90.960.10">
    <property type="entry name" value="YbaK/aminoacyl-tRNA synthetase-associated domain"/>
    <property type="match status" value="1"/>
</dbReference>
<gene>
    <name evidence="1" type="ORF">ENN94_04450</name>
</gene>
<dbReference type="Proteomes" id="UP000886162">
    <property type="component" value="Unassembled WGS sequence"/>
</dbReference>
<name>A0A831LHE8_9BACT</name>
<proteinExistence type="predicted"/>
<feature type="non-terminal residue" evidence="1">
    <location>
        <position position="1"/>
    </location>
</feature>
<organism evidence="1">
    <name type="scientific">Geoalkalibacter subterraneus</name>
    <dbReference type="NCBI Taxonomy" id="483547"/>
    <lineage>
        <taxon>Bacteria</taxon>
        <taxon>Pseudomonadati</taxon>
        <taxon>Thermodesulfobacteriota</taxon>
        <taxon>Desulfuromonadia</taxon>
        <taxon>Desulfuromonadales</taxon>
        <taxon>Geoalkalibacteraceae</taxon>
        <taxon>Geoalkalibacter</taxon>
    </lineage>
</organism>
<comment type="caution">
    <text evidence="1">The sequence shown here is derived from an EMBL/GenBank/DDBJ whole genome shotgun (WGS) entry which is preliminary data.</text>
</comment>
<dbReference type="AlphaFoldDB" id="A0A831LHE8"/>
<dbReference type="GO" id="GO:0002161">
    <property type="term" value="F:aminoacyl-tRNA deacylase activity"/>
    <property type="evidence" value="ECO:0007669"/>
    <property type="project" value="InterPro"/>
</dbReference>